<dbReference type="SUPFAM" id="SSF51735">
    <property type="entry name" value="NAD(P)-binding Rossmann-fold domains"/>
    <property type="match status" value="1"/>
</dbReference>
<name>A0AA36JFC1_9DINO</name>
<dbReference type="AlphaFoldDB" id="A0AA36JFC1"/>
<comment type="caution">
    <text evidence="4">The sequence shown here is derived from an EMBL/GenBank/DDBJ whole genome shotgun (WGS) entry which is preliminary data.</text>
</comment>
<evidence type="ECO:0000259" key="3">
    <source>
        <dbReference type="SMART" id="SM00822"/>
    </source>
</evidence>
<evidence type="ECO:0000256" key="1">
    <source>
        <dbReference type="ARBA" id="ARBA00022450"/>
    </source>
</evidence>
<dbReference type="InterPro" id="IPR050091">
    <property type="entry name" value="PKS_NRPS_Biosynth_Enz"/>
</dbReference>
<dbReference type="InterPro" id="IPR013968">
    <property type="entry name" value="PKS_KR"/>
</dbReference>
<dbReference type="EMBL" id="CAUJNA010003572">
    <property type="protein sequence ID" value="CAJ1405167.1"/>
    <property type="molecule type" value="Genomic_DNA"/>
</dbReference>
<feature type="domain" description="Ketoreductase" evidence="3">
    <location>
        <begin position="242"/>
        <end position="358"/>
    </location>
</feature>
<gene>
    <name evidence="4" type="ORF">EVOR1521_LOCUS27450</name>
</gene>
<evidence type="ECO:0000256" key="2">
    <source>
        <dbReference type="ARBA" id="ARBA00022553"/>
    </source>
</evidence>
<proteinExistence type="predicted"/>
<dbReference type="Proteomes" id="UP001178507">
    <property type="component" value="Unassembled WGS sequence"/>
</dbReference>
<keyword evidence="2" id="KW-0597">Phosphoprotein</keyword>
<dbReference type="GO" id="GO:0004312">
    <property type="term" value="F:fatty acid synthase activity"/>
    <property type="evidence" value="ECO:0007669"/>
    <property type="project" value="TreeGrafter"/>
</dbReference>
<organism evidence="4 5">
    <name type="scientific">Effrenium voratum</name>
    <dbReference type="NCBI Taxonomy" id="2562239"/>
    <lineage>
        <taxon>Eukaryota</taxon>
        <taxon>Sar</taxon>
        <taxon>Alveolata</taxon>
        <taxon>Dinophyceae</taxon>
        <taxon>Suessiales</taxon>
        <taxon>Symbiodiniaceae</taxon>
        <taxon>Effrenium</taxon>
    </lineage>
</organism>
<dbReference type="InterPro" id="IPR036291">
    <property type="entry name" value="NAD(P)-bd_dom_sf"/>
</dbReference>
<dbReference type="GO" id="GO:0006633">
    <property type="term" value="P:fatty acid biosynthetic process"/>
    <property type="evidence" value="ECO:0007669"/>
    <property type="project" value="TreeGrafter"/>
</dbReference>
<evidence type="ECO:0000313" key="4">
    <source>
        <dbReference type="EMBL" id="CAJ1405167.1"/>
    </source>
</evidence>
<accession>A0AA36JFC1</accession>
<sequence>MVADSTDRSVHAAHCIADAIIAVLEQIQASPDTSSVKRLGRLIEDQRRALALCGFHSFAAFEAALDAASGDHVAEARKRLQGAEAAWRELLAANEASFGSISRLAVGDPAPKLELLASTGQRISLQEILAKSPSGVLMDGTMSPPSRRMLMNCKHSTIYKWLSWQAPHSLGTKTMTIRLKVGCDFLHLINPSTPGLAGDAGSAYESWGFGKSALGVWAPEALRFYVDQRLADGSDGVPRPQVVGALGIVDPEMESACTVQELTLKRFVRRPVLREAEAHRVTGDIFDPKCLGAWALHRNTLNDDLEAMWLFSSLSGGVGTEGLYNYAAANTYLDELAVLRRSQGLAAVSIQFPEVEEAGMAAASGVRGEFSE</sequence>
<dbReference type="PANTHER" id="PTHR43775">
    <property type="entry name" value="FATTY ACID SYNTHASE"/>
    <property type="match status" value="1"/>
</dbReference>
<keyword evidence="5" id="KW-1185">Reference proteome</keyword>
<dbReference type="SMART" id="SM00822">
    <property type="entry name" value="PKS_KR"/>
    <property type="match status" value="1"/>
</dbReference>
<dbReference type="PANTHER" id="PTHR43775:SF37">
    <property type="entry name" value="SI:DKEY-61P9.11"/>
    <property type="match status" value="1"/>
</dbReference>
<reference evidence="4" key="1">
    <citation type="submission" date="2023-08" db="EMBL/GenBank/DDBJ databases">
        <authorList>
            <person name="Chen Y."/>
            <person name="Shah S."/>
            <person name="Dougan E. K."/>
            <person name="Thang M."/>
            <person name="Chan C."/>
        </authorList>
    </citation>
    <scope>NUCLEOTIDE SEQUENCE</scope>
</reference>
<dbReference type="Pfam" id="PF08659">
    <property type="entry name" value="KR"/>
    <property type="match status" value="1"/>
</dbReference>
<protein>
    <recommendedName>
        <fullName evidence="3">Ketoreductase domain-containing protein</fullName>
    </recommendedName>
</protein>
<evidence type="ECO:0000313" key="5">
    <source>
        <dbReference type="Proteomes" id="UP001178507"/>
    </source>
</evidence>
<dbReference type="InterPro" id="IPR057326">
    <property type="entry name" value="KR_dom"/>
</dbReference>
<keyword evidence="1" id="KW-0596">Phosphopantetheine</keyword>
<dbReference type="Gene3D" id="3.40.50.720">
    <property type="entry name" value="NAD(P)-binding Rossmann-like Domain"/>
    <property type="match status" value="1"/>
</dbReference>